<sequence length="89" mass="9246">MTEAEGRTGVRLAGPLTVVEVTAVLRALDRLPADRDMVVDLAGAGHMDTAGAWAVLHTRARLTAAGHTLDVTGANDKQRALLDTVAAAM</sequence>
<gene>
    <name evidence="2" type="ORF">CCR87_15945</name>
</gene>
<reference evidence="2" key="1">
    <citation type="submission" date="2017-05" db="EMBL/GenBank/DDBJ databases">
        <authorList>
            <person name="Imhoff J.F."/>
            <person name="Rahn T."/>
            <person name="Kuenzel S."/>
            <person name="Neulinger S.C."/>
        </authorList>
    </citation>
    <scope>NUCLEOTIDE SEQUENCE</scope>
    <source>
        <strain evidence="2">LMG 28126</strain>
    </source>
</reference>
<accession>A0A934TN83</accession>
<evidence type="ECO:0000313" key="3">
    <source>
        <dbReference type="Proteomes" id="UP000706333"/>
    </source>
</evidence>
<dbReference type="AlphaFoldDB" id="A0A934TN83"/>
<dbReference type="InterPro" id="IPR002645">
    <property type="entry name" value="STAS_dom"/>
</dbReference>
<protein>
    <recommendedName>
        <fullName evidence="1">STAS domain-containing protein</fullName>
    </recommendedName>
</protein>
<keyword evidence="3" id="KW-1185">Reference proteome</keyword>
<dbReference type="InterPro" id="IPR036513">
    <property type="entry name" value="STAS_dom_sf"/>
</dbReference>
<organism evidence="2 3">
    <name type="scientific">Rhodobaculum claviforme</name>
    <dbReference type="NCBI Taxonomy" id="1549854"/>
    <lineage>
        <taxon>Bacteria</taxon>
        <taxon>Pseudomonadati</taxon>
        <taxon>Pseudomonadota</taxon>
        <taxon>Alphaproteobacteria</taxon>
        <taxon>Rhodobacterales</taxon>
        <taxon>Paracoccaceae</taxon>
        <taxon>Rhodobaculum</taxon>
    </lineage>
</organism>
<dbReference type="Proteomes" id="UP000706333">
    <property type="component" value="Unassembled WGS sequence"/>
</dbReference>
<dbReference type="EMBL" id="NHSD01000325">
    <property type="protein sequence ID" value="MBK5928808.1"/>
    <property type="molecule type" value="Genomic_DNA"/>
</dbReference>
<dbReference type="Gene3D" id="3.30.750.24">
    <property type="entry name" value="STAS domain"/>
    <property type="match status" value="1"/>
</dbReference>
<reference evidence="2" key="2">
    <citation type="journal article" date="2020" name="Microorganisms">
        <title>Osmotic Adaptation and Compatible Solute Biosynthesis of Phototrophic Bacteria as Revealed from Genome Analyses.</title>
        <authorList>
            <person name="Imhoff J.F."/>
            <person name="Rahn T."/>
            <person name="Kunzel S."/>
            <person name="Keller A."/>
            <person name="Neulinger S.C."/>
        </authorList>
    </citation>
    <scope>NUCLEOTIDE SEQUENCE</scope>
    <source>
        <strain evidence="2">LMG 28126</strain>
    </source>
</reference>
<dbReference type="PROSITE" id="PS50801">
    <property type="entry name" value="STAS"/>
    <property type="match status" value="1"/>
</dbReference>
<dbReference type="Pfam" id="PF13466">
    <property type="entry name" value="STAS_2"/>
    <property type="match status" value="1"/>
</dbReference>
<feature type="domain" description="STAS" evidence="1">
    <location>
        <begin position="1"/>
        <end position="89"/>
    </location>
</feature>
<evidence type="ECO:0000259" key="1">
    <source>
        <dbReference type="PROSITE" id="PS50801"/>
    </source>
</evidence>
<proteinExistence type="predicted"/>
<comment type="caution">
    <text evidence="2">The sequence shown here is derived from an EMBL/GenBank/DDBJ whole genome shotgun (WGS) entry which is preliminary data.</text>
</comment>
<name>A0A934TN83_9RHOB</name>
<dbReference type="InterPro" id="IPR058548">
    <property type="entry name" value="MlaB-like_STAS"/>
</dbReference>
<evidence type="ECO:0000313" key="2">
    <source>
        <dbReference type="EMBL" id="MBK5928808.1"/>
    </source>
</evidence>
<dbReference type="SUPFAM" id="SSF52091">
    <property type="entry name" value="SpoIIaa-like"/>
    <property type="match status" value="1"/>
</dbReference>
<feature type="non-terminal residue" evidence="2">
    <location>
        <position position="89"/>
    </location>
</feature>